<evidence type="ECO:0000313" key="14">
    <source>
        <dbReference type="Proteomes" id="UP001140973"/>
    </source>
</evidence>
<dbReference type="PROSITE" id="PS50109">
    <property type="entry name" value="HIS_KIN"/>
    <property type="match status" value="1"/>
</dbReference>
<gene>
    <name evidence="13" type="ORF">L9W73_12235</name>
</gene>
<comment type="catalytic activity">
    <reaction evidence="1">
        <text>ATP + protein L-histidine = ADP + protein N-phospho-L-histidine.</text>
        <dbReference type="EC" id="2.7.13.3"/>
    </reaction>
</comment>
<dbReference type="SUPFAM" id="SSF47384">
    <property type="entry name" value="Homodimeric domain of signal transducing histidine kinase"/>
    <property type="match status" value="1"/>
</dbReference>
<dbReference type="InterPro" id="IPR003660">
    <property type="entry name" value="HAMP_dom"/>
</dbReference>
<dbReference type="EC" id="2.7.13.3" evidence="3"/>
<keyword evidence="8" id="KW-0418">Kinase</keyword>
<keyword evidence="5" id="KW-0597">Phosphoprotein</keyword>
<evidence type="ECO:0000256" key="9">
    <source>
        <dbReference type="ARBA" id="ARBA00022840"/>
    </source>
</evidence>
<feature type="domain" description="Histidine kinase" evidence="11">
    <location>
        <begin position="219"/>
        <end position="432"/>
    </location>
</feature>
<keyword evidence="7" id="KW-0547">Nucleotide-binding</keyword>
<keyword evidence="4" id="KW-1003">Cell membrane</keyword>
<evidence type="ECO:0000256" key="7">
    <source>
        <dbReference type="ARBA" id="ARBA00022741"/>
    </source>
</evidence>
<dbReference type="EMBL" id="JAKNAP010000044">
    <property type="protein sequence ID" value="MDE1358072.1"/>
    <property type="molecule type" value="Genomic_DNA"/>
</dbReference>
<dbReference type="SUPFAM" id="SSF55874">
    <property type="entry name" value="ATPase domain of HSP90 chaperone/DNA topoisomerase II/histidine kinase"/>
    <property type="match status" value="1"/>
</dbReference>
<dbReference type="GO" id="GO:0005524">
    <property type="term" value="F:ATP binding"/>
    <property type="evidence" value="ECO:0007669"/>
    <property type="project" value="UniProtKB-KW"/>
</dbReference>
<dbReference type="CDD" id="cd06225">
    <property type="entry name" value="HAMP"/>
    <property type="match status" value="1"/>
</dbReference>
<dbReference type="RefSeq" id="WP_176246329.1">
    <property type="nucleotide sequence ID" value="NZ_JAAKZK010000036.1"/>
</dbReference>
<dbReference type="Pfam" id="PF00512">
    <property type="entry name" value="HisKA"/>
    <property type="match status" value="1"/>
</dbReference>
<organism evidence="13 14">
    <name type="scientific">Vibrio aestuarianus</name>
    <dbReference type="NCBI Taxonomy" id="28171"/>
    <lineage>
        <taxon>Bacteria</taxon>
        <taxon>Pseudomonadati</taxon>
        <taxon>Pseudomonadota</taxon>
        <taxon>Gammaproteobacteria</taxon>
        <taxon>Vibrionales</taxon>
        <taxon>Vibrionaceae</taxon>
        <taxon>Vibrio</taxon>
    </lineage>
</organism>
<keyword evidence="10" id="KW-0472">Membrane</keyword>
<feature type="transmembrane region" description="Helical" evidence="10">
    <location>
        <begin position="9"/>
        <end position="30"/>
    </location>
</feature>
<dbReference type="SMART" id="SM00304">
    <property type="entry name" value="HAMP"/>
    <property type="match status" value="1"/>
</dbReference>
<dbReference type="PANTHER" id="PTHR44936">
    <property type="entry name" value="SENSOR PROTEIN CREC"/>
    <property type="match status" value="1"/>
</dbReference>
<evidence type="ECO:0000256" key="8">
    <source>
        <dbReference type="ARBA" id="ARBA00022777"/>
    </source>
</evidence>
<keyword evidence="10" id="KW-0812">Transmembrane</keyword>
<evidence type="ECO:0000256" key="3">
    <source>
        <dbReference type="ARBA" id="ARBA00012438"/>
    </source>
</evidence>
<dbReference type="SMART" id="SM00388">
    <property type="entry name" value="HisKA"/>
    <property type="match status" value="1"/>
</dbReference>
<dbReference type="InterPro" id="IPR005467">
    <property type="entry name" value="His_kinase_dom"/>
</dbReference>
<evidence type="ECO:0000313" key="13">
    <source>
        <dbReference type="EMBL" id="MDE1358072.1"/>
    </source>
</evidence>
<dbReference type="GO" id="GO:0005886">
    <property type="term" value="C:plasma membrane"/>
    <property type="evidence" value="ECO:0007669"/>
    <property type="project" value="UniProtKB-SubCell"/>
</dbReference>
<evidence type="ECO:0000256" key="6">
    <source>
        <dbReference type="ARBA" id="ARBA00022679"/>
    </source>
</evidence>
<dbReference type="InterPro" id="IPR004358">
    <property type="entry name" value="Sig_transdc_His_kin-like_C"/>
</dbReference>
<dbReference type="Pfam" id="PF00672">
    <property type="entry name" value="HAMP"/>
    <property type="match status" value="1"/>
</dbReference>
<dbReference type="SUPFAM" id="SSF158472">
    <property type="entry name" value="HAMP domain-like"/>
    <property type="match status" value="1"/>
</dbReference>
<dbReference type="Gene3D" id="6.10.340.10">
    <property type="match status" value="1"/>
</dbReference>
<evidence type="ECO:0000256" key="1">
    <source>
        <dbReference type="ARBA" id="ARBA00000085"/>
    </source>
</evidence>
<name>A0A9X4FG39_9VIBR</name>
<feature type="transmembrane region" description="Helical" evidence="10">
    <location>
        <begin position="141"/>
        <end position="161"/>
    </location>
</feature>
<dbReference type="CDD" id="cd00082">
    <property type="entry name" value="HisKA"/>
    <property type="match status" value="1"/>
</dbReference>
<dbReference type="InterPro" id="IPR050980">
    <property type="entry name" value="2C_sensor_his_kinase"/>
</dbReference>
<dbReference type="AlphaFoldDB" id="A0A9X4FG39"/>
<protein>
    <recommendedName>
        <fullName evidence="3">histidine kinase</fullName>
        <ecNumber evidence="3">2.7.13.3</ecNumber>
    </recommendedName>
</protein>
<sequence length="432" mass="49223">MRRIYIESFVGLVLFFIASLATIEVVIYQLNTDYDYVLADYQAEAWHDLIEVIYQHEGDESAVAAVEKYAQKTRQILTKFSTQELPSDISQFFFHDHSQAYTFHDNDRNLWFRVHLGSDIYQLKPDLNTPLRQAINFSDNITLIFLLVGFALYCVVFIWFLSRRVRALEKVTLAFASGDLTARASIDSNKRVGSLNRSFNFMADKISDLVTSNKALTNAIAHELRTPIFRIQWQAEMLADYQLTPKQATKVASIIEDTEEMETMVNELLYYAKVERPESELNIQPIPLNSWLEPLLDKWRTDSSNHIEYTQPKTLFTLTADPYLLKRALDNLLGNAQKYAQGKIGVSLSLSPDNKQLLICVHDDGRGIEEKHWPFIFDAFYSADSSRGEKHSGFGLGLAIVKQVVLRHHGKVSVSTSPLGGACFTISLPYSK</sequence>
<evidence type="ECO:0000256" key="10">
    <source>
        <dbReference type="SAM" id="Phobius"/>
    </source>
</evidence>
<dbReference type="GO" id="GO:0000155">
    <property type="term" value="F:phosphorelay sensor kinase activity"/>
    <property type="evidence" value="ECO:0007669"/>
    <property type="project" value="InterPro"/>
</dbReference>
<evidence type="ECO:0000256" key="2">
    <source>
        <dbReference type="ARBA" id="ARBA00004651"/>
    </source>
</evidence>
<evidence type="ECO:0000256" key="4">
    <source>
        <dbReference type="ARBA" id="ARBA00022475"/>
    </source>
</evidence>
<keyword evidence="9 13" id="KW-0067">ATP-binding</keyword>
<dbReference type="PROSITE" id="PS50885">
    <property type="entry name" value="HAMP"/>
    <property type="match status" value="1"/>
</dbReference>
<accession>A0A9X4FG39</accession>
<comment type="subcellular location">
    <subcellularLocation>
        <location evidence="2">Cell membrane</location>
        <topology evidence="2">Multi-pass membrane protein</topology>
    </subcellularLocation>
</comment>
<evidence type="ECO:0000259" key="12">
    <source>
        <dbReference type="PROSITE" id="PS50885"/>
    </source>
</evidence>
<keyword evidence="6" id="KW-0808">Transferase</keyword>
<feature type="domain" description="HAMP" evidence="12">
    <location>
        <begin position="159"/>
        <end position="211"/>
    </location>
</feature>
<dbReference type="Pfam" id="PF02518">
    <property type="entry name" value="HATPase_c"/>
    <property type="match status" value="1"/>
</dbReference>
<comment type="caution">
    <text evidence="13">The sequence shown here is derived from an EMBL/GenBank/DDBJ whole genome shotgun (WGS) entry which is preliminary data.</text>
</comment>
<dbReference type="InterPro" id="IPR003661">
    <property type="entry name" value="HisK_dim/P_dom"/>
</dbReference>
<dbReference type="InterPro" id="IPR036890">
    <property type="entry name" value="HATPase_C_sf"/>
</dbReference>
<dbReference type="InterPro" id="IPR036097">
    <property type="entry name" value="HisK_dim/P_sf"/>
</dbReference>
<dbReference type="SMART" id="SM00387">
    <property type="entry name" value="HATPase_c"/>
    <property type="match status" value="1"/>
</dbReference>
<evidence type="ECO:0000259" key="11">
    <source>
        <dbReference type="PROSITE" id="PS50109"/>
    </source>
</evidence>
<dbReference type="Gene3D" id="3.30.565.10">
    <property type="entry name" value="Histidine kinase-like ATPase, C-terminal domain"/>
    <property type="match status" value="1"/>
</dbReference>
<reference evidence="13" key="1">
    <citation type="submission" date="2022-02" db="EMBL/GenBank/DDBJ databases">
        <title>Emergence and expansion in Europe of a Vibrio aestuarianus clonal complex pathogenic for oysters.</title>
        <authorList>
            <person name="Mesnil A."/>
            <person name="Travers M.-A."/>
        </authorList>
    </citation>
    <scope>NUCLEOTIDE SEQUENCE</scope>
    <source>
        <strain evidence="13">151-ITT-15-cp-1</strain>
    </source>
</reference>
<evidence type="ECO:0000256" key="5">
    <source>
        <dbReference type="ARBA" id="ARBA00022553"/>
    </source>
</evidence>
<dbReference type="Gene3D" id="1.10.287.130">
    <property type="match status" value="1"/>
</dbReference>
<keyword evidence="10" id="KW-1133">Transmembrane helix</keyword>
<proteinExistence type="predicted"/>
<dbReference type="PANTHER" id="PTHR44936:SF10">
    <property type="entry name" value="SENSOR PROTEIN RSTB"/>
    <property type="match status" value="1"/>
</dbReference>
<dbReference type="Proteomes" id="UP001140973">
    <property type="component" value="Unassembled WGS sequence"/>
</dbReference>
<dbReference type="PRINTS" id="PR00344">
    <property type="entry name" value="BCTRLSENSOR"/>
</dbReference>
<dbReference type="InterPro" id="IPR003594">
    <property type="entry name" value="HATPase_dom"/>
</dbReference>